<dbReference type="Proteomes" id="UP000837857">
    <property type="component" value="Chromosome 16"/>
</dbReference>
<keyword evidence="2" id="KW-1185">Reference proteome</keyword>
<gene>
    <name evidence="1" type="ORF">IPOD504_LOCUS4858</name>
</gene>
<reference evidence="1" key="1">
    <citation type="submission" date="2022-03" db="EMBL/GenBank/DDBJ databases">
        <authorList>
            <person name="Martin H S."/>
        </authorList>
    </citation>
    <scope>NUCLEOTIDE SEQUENCE</scope>
</reference>
<sequence>MSNKTYNDLICETSELIGEATQTDEAVFEAGSAERSVFQPLLSELRIRYTVLVRRLDTIYDQLLQPQKRLIVRRLLEACLGRLLEIKYDLVELHLSDFTYDDDEALQKLQVTPQEAEPCVPQYFIREREEELDQQRKFITDTLRKLGHETLKPPSLVLTEQQAVIIIQSHERARQGRLR</sequence>
<accession>A0ABN8I440</accession>
<proteinExistence type="predicted"/>
<name>A0ABN8I440_9NEOP</name>
<dbReference type="InterPro" id="IPR052267">
    <property type="entry name" value="N-DRC_Component"/>
</dbReference>
<evidence type="ECO:0000313" key="2">
    <source>
        <dbReference type="Proteomes" id="UP000837857"/>
    </source>
</evidence>
<protein>
    <submittedName>
        <fullName evidence="1">Uncharacterized protein</fullName>
    </submittedName>
</protein>
<organism evidence="1 2">
    <name type="scientific">Iphiclides podalirius</name>
    <name type="common">scarce swallowtail</name>
    <dbReference type="NCBI Taxonomy" id="110791"/>
    <lineage>
        <taxon>Eukaryota</taxon>
        <taxon>Metazoa</taxon>
        <taxon>Ecdysozoa</taxon>
        <taxon>Arthropoda</taxon>
        <taxon>Hexapoda</taxon>
        <taxon>Insecta</taxon>
        <taxon>Pterygota</taxon>
        <taxon>Neoptera</taxon>
        <taxon>Endopterygota</taxon>
        <taxon>Lepidoptera</taxon>
        <taxon>Glossata</taxon>
        <taxon>Ditrysia</taxon>
        <taxon>Papilionoidea</taxon>
        <taxon>Papilionidae</taxon>
        <taxon>Papilioninae</taxon>
        <taxon>Iphiclides</taxon>
    </lineage>
</organism>
<dbReference type="PANTHER" id="PTHR14690:SF0">
    <property type="entry name" value="IQ MOTIF CONTAINING WITH AAA DOMAIN 1"/>
    <property type="match status" value="1"/>
</dbReference>
<dbReference type="EMBL" id="OW152828">
    <property type="protein sequence ID" value="CAH2044940.1"/>
    <property type="molecule type" value="Genomic_DNA"/>
</dbReference>
<dbReference type="PANTHER" id="PTHR14690">
    <property type="entry name" value="IQ MOTIF CONTAINING WITH AAA DOMAIN 1"/>
    <property type="match status" value="1"/>
</dbReference>
<evidence type="ECO:0000313" key="1">
    <source>
        <dbReference type="EMBL" id="CAH2044940.1"/>
    </source>
</evidence>
<feature type="non-terminal residue" evidence="1">
    <location>
        <position position="179"/>
    </location>
</feature>